<dbReference type="PANTHER" id="PTHR15696:SF25">
    <property type="entry name" value="OS08G0305300 PROTEIN"/>
    <property type="match status" value="1"/>
</dbReference>
<evidence type="ECO:0000256" key="2">
    <source>
        <dbReference type="SAM" id="MobiDB-lite"/>
    </source>
</evidence>
<keyword evidence="1" id="KW-0677">Repeat</keyword>
<dbReference type="GO" id="GO:0042162">
    <property type="term" value="F:telomeric DNA binding"/>
    <property type="evidence" value="ECO:0000318"/>
    <property type="project" value="GO_Central"/>
</dbReference>
<dbReference type="InterPro" id="IPR011990">
    <property type="entry name" value="TPR-like_helical_dom_sf"/>
</dbReference>
<feature type="compositionally biased region" description="Polar residues" evidence="2">
    <location>
        <begin position="844"/>
        <end position="861"/>
    </location>
</feature>
<evidence type="ECO:0000313" key="6">
    <source>
        <dbReference type="Proteomes" id="UP000036987"/>
    </source>
</evidence>
<dbReference type="GO" id="GO:0005697">
    <property type="term" value="C:telomerase holoenzyme complex"/>
    <property type="evidence" value="ECO:0000318"/>
    <property type="project" value="GO_Central"/>
</dbReference>
<dbReference type="PANTHER" id="PTHR15696">
    <property type="entry name" value="SMG-7 SUPPRESSOR WITH MORPHOLOGICAL EFFECT ON GENITALIA PROTEIN 7"/>
    <property type="match status" value="1"/>
</dbReference>
<proteinExistence type="predicted"/>
<dbReference type="Pfam" id="PF10373">
    <property type="entry name" value="EST1_DNA_bind"/>
    <property type="match status" value="1"/>
</dbReference>
<protein>
    <recommendedName>
        <fullName evidence="7">Protein SMG7</fullName>
    </recommendedName>
</protein>
<reference evidence="6" key="1">
    <citation type="journal article" date="2016" name="Nature">
        <title>The genome of the seagrass Zostera marina reveals angiosperm adaptation to the sea.</title>
        <authorList>
            <person name="Olsen J.L."/>
            <person name="Rouze P."/>
            <person name="Verhelst B."/>
            <person name="Lin Y.-C."/>
            <person name="Bayer T."/>
            <person name="Collen J."/>
            <person name="Dattolo E."/>
            <person name="De Paoli E."/>
            <person name="Dittami S."/>
            <person name="Maumus F."/>
            <person name="Michel G."/>
            <person name="Kersting A."/>
            <person name="Lauritano C."/>
            <person name="Lohaus R."/>
            <person name="Toepel M."/>
            <person name="Tonon T."/>
            <person name="Vanneste K."/>
            <person name="Amirebrahimi M."/>
            <person name="Brakel J."/>
            <person name="Bostroem C."/>
            <person name="Chovatia M."/>
            <person name="Grimwood J."/>
            <person name="Jenkins J.W."/>
            <person name="Jueterbock A."/>
            <person name="Mraz A."/>
            <person name="Stam W.T."/>
            <person name="Tice H."/>
            <person name="Bornberg-Bauer E."/>
            <person name="Green P.J."/>
            <person name="Pearson G.A."/>
            <person name="Procaccini G."/>
            <person name="Duarte C.M."/>
            <person name="Schmutz J."/>
            <person name="Reusch T.B.H."/>
            <person name="Van de Peer Y."/>
        </authorList>
    </citation>
    <scope>NUCLEOTIDE SEQUENCE [LARGE SCALE GENOMIC DNA]</scope>
    <source>
        <strain evidence="6">cv. Finnish</strain>
    </source>
</reference>
<evidence type="ECO:0000259" key="4">
    <source>
        <dbReference type="Pfam" id="PF10374"/>
    </source>
</evidence>
<dbReference type="InterPro" id="IPR019458">
    <property type="entry name" value="Est1-like_N"/>
</dbReference>
<dbReference type="AlphaFoldDB" id="A0A0K9PPS0"/>
<evidence type="ECO:0000259" key="3">
    <source>
        <dbReference type="Pfam" id="PF10373"/>
    </source>
</evidence>
<dbReference type="OrthoDB" id="69928at2759"/>
<gene>
    <name evidence="5" type="ORF">ZOSMA_18G00610</name>
</gene>
<evidence type="ECO:0008006" key="7">
    <source>
        <dbReference type="Google" id="ProtNLM"/>
    </source>
</evidence>
<dbReference type="OMA" id="IPRMDDY"/>
<dbReference type="SUPFAM" id="SSF48452">
    <property type="entry name" value="TPR-like"/>
    <property type="match status" value="1"/>
</dbReference>
<feature type="region of interest" description="Disordered" evidence="2">
    <location>
        <begin position="819"/>
        <end position="861"/>
    </location>
</feature>
<dbReference type="GO" id="GO:0000184">
    <property type="term" value="P:nuclear-transcribed mRNA catabolic process, nonsense-mediated decay"/>
    <property type="evidence" value="ECO:0000318"/>
    <property type="project" value="GO_Central"/>
</dbReference>
<organism evidence="5 6">
    <name type="scientific">Zostera marina</name>
    <name type="common">Eelgrass</name>
    <dbReference type="NCBI Taxonomy" id="29655"/>
    <lineage>
        <taxon>Eukaryota</taxon>
        <taxon>Viridiplantae</taxon>
        <taxon>Streptophyta</taxon>
        <taxon>Embryophyta</taxon>
        <taxon>Tracheophyta</taxon>
        <taxon>Spermatophyta</taxon>
        <taxon>Magnoliopsida</taxon>
        <taxon>Liliopsida</taxon>
        <taxon>Zosteraceae</taxon>
        <taxon>Zostera</taxon>
    </lineage>
</organism>
<dbReference type="GO" id="GO:0070034">
    <property type="term" value="F:telomerase RNA binding"/>
    <property type="evidence" value="ECO:0000318"/>
    <property type="project" value="GO_Central"/>
</dbReference>
<feature type="domain" description="DNA/RNA-binding" evidence="3">
    <location>
        <begin position="201"/>
        <end position="532"/>
    </location>
</feature>
<name>A0A0K9PPS0_ZOSMR</name>
<dbReference type="Gene3D" id="1.25.40.10">
    <property type="entry name" value="Tetratricopeptide repeat domain"/>
    <property type="match status" value="1"/>
</dbReference>
<comment type="caution">
    <text evidence="5">The sequence shown here is derived from an EMBL/GenBank/DDBJ whole genome shotgun (WGS) entry which is preliminary data.</text>
</comment>
<dbReference type="FunFam" id="1.25.40.10:FF:000225">
    <property type="entry name" value="Protein SMG7"/>
    <property type="match status" value="1"/>
</dbReference>
<dbReference type="InterPro" id="IPR045153">
    <property type="entry name" value="Est1/Ebs1-like"/>
</dbReference>
<accession>A0A0K9PPS0</accession>
<dbReference type="EMBL" id="LFYR01000692">
    <property type="protein sequence ID" value="KMZ70966.1"/>
    <property type="molecule type" value="Genomic_DNA"/>
</dbReference>
<dbReference type="Proteomes" id="UP000036987">
    <property type="component" value="Unassembled WGS sequence"/>
</dbReference>
<evidence type="ECO:0000313" key="5">
    <source>
        <dbReference type="EMBL" id="KMZ70966.1"/>
    </source>
</evidence>
<feature type="domain" description="Telomerase activating protein Est1-like N-terminal" evidence="4">
    <location>
        <begin position="65"/>
        <end position="188"/>
    </location>
</feature>
<sequence length="972" mass="109009">MSKKNLLSSRELVQILFKKNKDLENEQIKLAKSKVASDPTIWLQMRENYENIILEDYIFSEKHDVELALWQLHYRKIQEFRAHIHTASAGSGSASSQSVKATNRSDRVKIQRTVFKSFLSEAVGFYLDLLQKIRSKYCLPMGYSSEYHESQVISGNGGEETPRLKNGLLSYHRCLVYLGDLARYKGLYGEGNPTLCDHSTASNYYLRAINIWPSSGNPHHQLAILASYTDNEVIALYRYFRSLSVDKPFLTARDNLIVAFEKNRQSLSKLGNSKVPFVQSVSTQINGKENVMNRGENNVVLKDTSSGTLANNNSSDIFKVFSSLFVRLNGILYTRTSLETFGDIFSLIVSDLNELLSSGIEEQLNFGSDVSENGVFILRLITILIFTVHNVNKEPEECSYAEILQRSVLVQSAFVAAFEFVGHIVNRCTQLHDVSSSYMLPGIMVFMEWLACNPDITLSSHEDEKISSARSFFWNRSVNFLNKLLLCGLVSIDGDKDEACFSNMASYEDETENRLALWEDFELRGFSPLATAHLILDFSCNYSIGTDRSKNAKKTRIQRIFAAGRSILDIIKVDNQGIYFNSNQKKFLLGSEYPKSEFDSQNVSDISNSSILKHEVLVDNNINSGSIPLNSLSLVENADDEEEEIVFKPVVVERYSVTANSVSFDTNLPAPSFTDDRFKRYVDPRSTSMIPPQIALNPHSLVHTHVMGNVPLSNSLANSYVSDSISPIQHGNASSSKWVLEQGTYPSDGKLRNTNIIANEHASKSSSLDVFPQQSSSSFPISLSGNTSMSGMAPFQLTSHNINPVPPHEKLYADMNLPAQIPPTSRKNPVARPLRHSGPPPGFSQVQSQKPEIPSSSFLGPKNQNPLGDDYCWLDGYQPPSTAIYNPVNQTSQIPPYPIPNDKLISTTGFHFPSKQIPNFQPERVNQKEYTGNQLLENLKLYSEQQFQANQLDGPLLEQFQTQSSLFPNRFS</sequence>
<dbReference type="InterPro" id="IPR018834">
    <property type="entry name" value="DNA/RNA-bd_Est1-type"/>
</dbReference>
<dbReference type="STRING" id="29655.A0A0K9PPS0"/>
<evidence type="ECO:0000256" key="1">
    <source>
        <dbReference type="ARBA" id="ARBA00022737"/>
    </source>
</evidence>
<dbReference type="Pfam" id="PF10374">
    <property type="entry name" value="EST1"/>
    <property type="match status" value="1"/>
</dbReference>
<keyword evidence="6" id="KW-1185">Reference proteome</keyword>